<keyword evidence="4" id="KW-0808">Transferase</keyword>
<proteinExistence type="inferred from homology"/>
<dbReference type="PROSITE" id="PS50084">
    <property type="entry name" value="KH_TYPE_1"/>
    <property type="match status" value="1"/>
</dbReference>
<evidence type="ECO:0000313" key="12">
    <source>
        <dbReference type="EMBL" id="EEH59288.1"/>
    </source>
</evidence>
<evidence type="ECO:0000313" key="13">
    <source>
        <dbReference type="Proteomes" id="UP000001876"/>
    </source>
</evidence>
<evidence type="ECO:0000256" key="4">
    <source>
        <dbReference type="ARBA" id="ARBA00022679"/>
    </source>
</evidence>
<evidence type="ECO:0000256" key="8">
    <source>
        <dbReference type="ARBA" id="ARBA00031451"/>
    </source>
</evidence>
<dbReference type="PANTHER" id="PTHR11252">
    <property type="entry name" value="POLYRIBONUCLEOTIDE NUCLEOTIDYLTRANSFERASE"/>
    <property type="match status" value="1"/>
</dbReference>
<feature type="region of interest" description="Disordered" evidence="10">
    <location>
        <begin position="1"/>
        <end position="30"/>
    </location>
</feature>
<dbReference type="AlphaFoldDB" id="C1MK16"/>
<comment type="similarity">
    <text evidence="1">Belongs to the polyribonucleotide nucleotidyltransferase family.</text>
</comment>
<dbReference type="SMART" id="SM00322">
    <property type="entry name" value="KH"/>
    <property type="match status" value="1"/>
</dbReference>
<evidence type="ECO:0000259" key="11">
    <source>
        <dbReference type="PROSITE" id="PS50126"/>
    </source>
</evidence>
<keyword evidence="5" id="KW-0819">tRNA processing</keyword>
<keyword evidence="13" id="KW-1185">Reference proteome</keyword>
<dbReference type="PANTHER" id="PTHR11252:SF0">
    <property type="entry name" value="POLYRIBONUCLEOTIDE NUCLEOTIDYLTRANSFERASE 1, MITOCHONDRIAL"/>
    <property type="match status" value="1"/>
</dbReference>
<feature type="region of interest" description="Disordered" evidence="10">
    <location>
        <begin position="763"/>
        <end position="823"/>
    </location>
</feature>
<dbReference type="STRING" id="564608.C1MK16"/>
<dbReference type="Pfam" id="PF01138">
    <property type="entry name" value="RNase_PH"/>
    <property type="match status" value="2"/>
</dbReference>
<dbReference type="SUPFAM" id="SSF50249">
    <property type="entry name" value="Nucleic acid-binding proteins"/>
    <property type="match status" value="1"/>
</dbReference>
<dbReference type="SUPFAM" id="SSF55666">
    <property type="entry name" value="Ribonuclease PH domain 2-like"/>
    <property type="match status" value="2"/>
</dbReference>
<dbReference type="InterPro" id="IPR004088">
    <property type="entry name" value="KH_dom_type_1"/>
</dbReference>
<dbReference type="InterPro" id="IPR003029">
    <property type="entry name" value="S1_domain"/>
</dbReference>
<name>C1MK16_MICPC</name>
<dbReference type="Pfam" id="PF03725">
    <property type="entry name" value="RNase_PH_C"/>
    <property type="match status" value="1"/>
</dbReference>
<evidence type="ECO:0000256" key="1">
    <source>
        <dbReference type="ARBA" id="ARBA00007404"/>
    </source>
</evidence>
<evidence type="ECO:0000256" key="9">
    <source>
        <dbReference type="PROSITE-ProRule" id="PRU00117"/>
    </source>
</evidence>
<dbReference type="InterPro" id="IPR012340">
    <property type="entry name" value="NA-bd_OB-fold"/>
</dbReference>
<dbReference type="InterPro" id="IPR015847">
    <property type="entry name" value="ExoRNase_PH_dom2"/>
</dbReference>
<dbReference type="InterPro" id="IPR036345">
    <property type="entry name" value="ExoRNase_PH_dom2_sf"/>
</dbReference>
<dbReference type="EMBL" id="GG663736">
    <property type="protein sequence ID" value="EEH59288.1"/>
    <property type="molecule type" value="Genomic_DNA"/>
</dbReference>
<dbReference type="InterPro" id="IPR036612">
    <property type="entry name" value="KH_dom_type_1_sf"/>
</dbReference>
<evidence type="ECO:0000256" key="5">
    <source>
        <dbReference type="ARBA" id="ARBA00022694"/>
    </source>
</evidence>
<dbReference type="OMA" id="RFMFHYN"/>
<dbReference type="HAMAP" id="MF_01595">
    <property type="entry name" value="PNPase"/>
    <property type="match status" value="1"/>
</dbReference>
<dbReference type="RefSeq" id="XP_003055912.1">
    <property type="nucleotide sequence ID" value="XM_003055866.1"/>
</dbReference>
<dbReference type="GO" id="GO:0004654">
    <property type="term" value="F:polyribonucleotide nucleotidyltransferase activity"/>
    <property type="evidence" value="ECO:0007669"/>
    <property type="project" value="UniProtKB-EC"/>
</dbReference>
<dbReference type="GeneID" id="9681915"/>
<dbReference type="GO" id="GO:0000958">
    <property type="term" value="P:mitochondrial mRNA catabolic process"/>
    <property type="evidence" value="ECO:0007669"/>
    <property type="project" value="TreeGrafter"/>
</dbReference>
<feature type="compositionally biased region" description="Basic residues" evidence="10">
    <location>
        <begin position="810"/>
        <end position="823"/>
    </location>
</feature>
<organism evidence="13">
    <name type="scientific">Micromonas pusilla (strain CCMP1545)</name>
    <name type="common">Picoplanktonic green alga</name>
    <dbReference type="NCBI Taxonomy" id="564608"/>
    <lineage>
        <taxon>Eukaryota</taxon>
        <taxon>Viridiplantae</taxon>
        <taxon>Chlorophyta</taxon>
        <taxon>Mamiellophyceae</taxon>
        <taxon>Mamiellales</taxon>
        <taxon>Mamiellaceae</taxon>
        <taxon>Micromonas</taxon>
    </lineage>
</organism>
<dbReference type="InterPro" id="IPR004087">
    <property type="entry name" value="KH_dom"/>
</dbReference>
<dbReference type="GO" id="GO:0008033">
    <property type="term" value="P:tRNA processing"/>
    <property type="evidence" value="ECO:0007669"/>
    <property type="project" value="UniProtKB-KW"/>
</dbReference>
<dbReference type="Gene3D" id="3.30.230.70">
    <property type="entry name" value="GHMP Kinase, N-terminal domain"/>
    <property type="match status" value="2"/>
</dbReference>
<dbReference type="InterPro" id="IPR001247">
    <property type="entry name" value="ExoRNase_PH_dom1"/>
</dbReference>
<dbReference type="Gene3D" id="2.40.50.140">
    <property type="entry name" value="Nucleic acid-binding proteins"/>
    <property type="match status" value="1"/>
</dbReference>
<dbReference type="GO" id="GO:0005829">
    <property type="term" value="C:cytosol"/>
    <property type="evidence" value="ECO:0007669"/>
    <property type="project" value="TreeGrafter"/>
</dbReference>
<keyword evidence="6" id="KW-0548">Nucleotidyltransferase</keyword>
<evidence type="ECO:0000256" key="2">
    <source>
        <dbReference type="ARBA" id="ARBA00012416"/>
    </source>
</evidence>
<dbReference type="EC" id="2.7.7.8" evidence="2"/>
<dbReference type="SUPFAM" id="SSF54791">
    <property type="entry name" value="Eukaryotic type KH-domain (KH-domain type I)"/>
    <property type="match status" value="1"/>
</dbReference>
<dbReference type="InterPro" id="IPR012162">
    <property type="entry name" value="PNPase"/>
</dbReference>
<accession>C1MK16</accession>
<reference evidence="12 13" key="1">
    <citation type="journal article" date="2009" name="Science">
        <title>Green evolution and dynamic adaptations revealed by genomes of the marine picoeukaryotes Micromonas.</title>
        <authorList>
            <person name="Worden A.Z."/>
            <person name="Lee J.H."/>
            <person name="Mock T."/>
            <person name="Rouze P."/>
            <person name="Simmons M.P."/>
            <person name="Aerts A.L."/>
            <person name="Allen A.E."/>
            <person name="Cuvelier M.L."/>
            <person name="Derelle E."/>
            <person name="Everett M.V."/>
            <person name="Foulon E."/>
            <person name="Grimwood J."/>
            <person name="Gundlach H."/>
            <person name="Henrissat B."/>
            <person name="Napoli C."/>
            <person name="McDonald S.M."/>
            <person name="Parker M.S."/>
            <person name="Rombauts S."/>
            <person name="Salamov A."/>
            <person name="Von Dassow P."/>
            <person name="Badger J.H."/>
            <person name="Coutinho P.M."/>
            <person name="Demir E."/>
            <person name="Dubchak I."/>
            <person name="Gentemann C."/>
            <person name="Eikrem W."/>
            <person name="Gready J.E."/>
            <person name="John U."/>
            <person name="Lanier W."/>
            <person name="Lindquist E.A."/>
            <person name="Lucas S."/>
            <person name="Mayer K.F."/>
            <person name="Moreau H."/>
            <person name="Not F."/>
            <person name="Otillar R."/>
            <person name="Panaud O."/>
            <person name="Pangilinan J."/>
            <person name="Paulsen I."/>
            <person name="Piegu B."/>
            <person name="Poliakov A."/>
            <person name="Robbens S."/>
            <person name="Schmutz J."/>
            <person name="Toulza E."/>
            <person name="Wyss T."/>
            <person name="Zelensky A."/>
            <person name="Zhou K."/>
            <person name="Armbrust E.V."/>
            <person name="Bhattacharya D."/>
            <person name="Goodenough U.W."/>
            <person name="Van de Peer Y."/>
            <person name="Grigoriev I.V."/>
        </authorList>
    </citation>
    <scope>NUCLEOTIDE SEQUENCE [LARGE SCALE GENOMIC DNA]</scope>
    <source>
        <strain evidence="12 13">CCMP1545</strain>
    </source>
</reference>
<dbReference type="Pfam" id="PF00575">
    <property type="entry name" value="S1"/>
    <property type="match status" value="1"/>
</dbReference>
<dbReference type="PROSITE" id="PS50126">
    <property type="entry name" value="S1"/>
    <property type="match status" value="1"/>
</dbReference>
<dbReference type="GO" id="GO:0005739">
    <property type="term" value="C:mitochondrion"/>
    <property type="evidence" value="ECO:0007669"/>
    <property type="project" value="TreeGrafter"/>
</dbReference>
<dbReference type="KEGG" id="mpp:MICPUCDRAFT_31304"/>
<dbReference type="GO" id="GO:0000965">
    <property type="term" value="P:mitochondrial RNA 3'-end processing"/>
    <property type="evidence" value="ECO:0007669"/>
    <property type="project" value="TreeGrafter"/>
</dbReference>
<keyword evidence="7 9" id="KW-0694">RNA-binding</keyword>
<gene>
    <name evidence="12" type="ORF">MICPUCDRAFT_31304</name>
</gene>
<dbReference type="CDD" id="cd04472">
    <property type="entry name" value="S1_PNPase"/>
    <property type="match status" value="1"/>
</dbReference>
<dbReference type="InterPro" id="IPR036456">
    <property type="entry name" value="PNPase_PH_RNA-bd_sf"/>
</dbReference>
<dbReference type="OrthoDB" id="437922at2759"/>
<dbReference type="CDD" id="cd11364">
    <property type="entry name" value="RNase_PH_PNPase_2"/>
    <property type="match status" value="1"/>
</dbReference>
<dbReference type="FunFam" id="3.30.1370.10:FF:000001">
    <property type="entry name" value="Polyribonucleotide nucleotidyltransferase"/>
    <property type="match status" value="1"/>
</dbReference>
<dbReference type="Gene3D" id="3.30.1370.10">
    <property type="entry name" value="K Homology domain, type 1"/>
    <property type="match status" value="1"/>
</dbReference>
<keyword evidence="3" id="KW-0698">rRNA processing</keyword>
<dbReference type="GO" id="GO:0003723">
    <property type="term" value="F:RNA binding"/>
    <property type="evidence" value="ECO:0007669"/>
    <property type="project" value="UniProtKB-UniRule"/>
</dbReference>
<sequence>MTPPLPPSVPSSSARACPALPPSRSHSVAPHPQVVVETGKIGKQANGAVIVSEGETQMYVTICAGRDVVADGGFVPLTVNYMERFSAAGRTSGGYRKRDGGVREHETLIGRLVDRPLRPMIPKAWAYETQILQWVLSYDGNRSTDALAITAASAAAAVSDVPLSKPVCGVRVGFLPGDATPIVNPTTEQMENSRLDLLLAGTEDAVMMIEGYGDFLSVDEMITAIAAGHAAIASVCRELSKWAAEVGKAKATERLLTAPDGIYESVKAAVGDELAVAMAIGKKQIRGAAVERLRSKAIEMVSGLDKENAAYKASARAAQLPSAHMHALLKPRALRTHARPTLGSHPGTSGPEDVRLACEKIESEALRDMIRSRGTRQDGRDVYTVRPISCEGGFLHRTHGSSLFTRGETQAIAAATLGSQSDAQRFDGIAEMDDRRFYLHYFFPPSSVGECGRVGAASRREVGHGNLAERALAPVLPSKDEFPFTVRLESTITESNGSSSMATVCAGCLALQDAGVPIRRKVAGIAMGLVLGDETKGEDAIVLTDILGSEDALGDMDFKVAGDGEGMSAFQMDIKVEGISLPVMRTALERAREGLIHILGEMDKADPSPRKGGEMSKYAPRIEVVEVNTKYIGKIIGKGGEQIKSICEETRIDTIDINNDGVCVLTGSYGCDMARALEIIAELTIEPEIGKIYRNSRVTKVLEFGAFVEILPGVEGLCHVSELDVTRVANVKDVVNDGDFIDVKLLETNERGQYKLSRREVLLDDGKGGGSGGGSTPREDPASRFLSENGQNFSGGWDSDRGGGGGRGRSSSKARRGRTRLRE</sequence>
<dbReference type="InterPro" id="IPR027408">
    <property type="entry name" value="PNPase/RNase_PH_dom_sf"/>
</dbReference>
<dbReference type="GO" id="GO:0000175">
    <property type="term" value="F:3'-5'-RNA exonuclease activity"/>
    <property type="evidence" value="ECO:0007669"/>
    <property type="project" value="UniProtKB-ARBA"/>
</dbReference>
<dbReference type="Proteomes" id="UP000001876">
    <property type="component" value="Unassembled WGS sequence"/>
</dbReference>
<feature type="domain" description="S1 motif" evidence="11">
    <location>
        <begin position="690"/>
        <end position="759"/>
    </location>
</feature>
<dbReference type="eggNOG" id="KOG1067">
    <property type="taxonomic scope" value="Eukaryota"/>
</dbReference>
<dbReference type="SUPFAM" id="SSF54211">
    <property type="entry name" value="Ribosomal protein S5 domain 2-like"/>
    <property type="match status" value="2"/>
</dbReference>
<dbReference type="SMART" id="SM00316">
    <property type="entry name" value="S1"/>
    <property type="match status" value="1"/>
</dbReference>
<dbReference type="Pfam" id="PF00013">
    <property type="entry name" value="KH_1"/>
    <property type="match status" value="1"/>
</dbReference>
<dbReference type="SUPFAM" id="SSF46915">
    <property type="entry name" value="Polynucleotide phosphorylase/guanosine pentaphosphate synthase (PNPase/GPSI), domain 3"/>
    <property type="match status" value="1"/>
</dbReference>
<dbReference type="GO" id="GO:0009570">
    <property type="term" value="C:chloroplast stroma"/>
    <property type="evidence" value="ECO:0007669"/>
    <property type="project" value="TreeGrafter"/>
</dbReference>
<dbReference type="CDD" id="cd02393">
    <property type="entry name" value="KH-I_PNPase"/>
    <property type="match status" value="1"/>
</dbReference>
<evidence type="ECO:0000256" key="3">
    <source>
        <dbReference type="ARBA" id="ARBA00022552"/>
    </source>
</evidence>
<dbReference type="GO" id="GO:0006364">
    <property type="term" value="P:rRNA processing"/>
    <property type="evidence" value="ECO:0007669"/>
    <property type="project" value="UniProtKB-KW"/>
</dbReference>
<dbReference type="FunFam" id="3.30.230.70:FF:000001">
    <property type="entry name" value="Polyribonucleotide nucleotidyltransferase"/>
    <property type="match status" value="1"/>
</dbReference>
<dbReference type="NCBIfam" id="TIGR03591">
    <property type="entry name" value="polynuc_phos"/>
    <property type="match status" value="1"/>
</dbReference>
<protein>
    <recommendedName>
        <fullName evidence="2">polyribonucleotide nucleotidyltransferase</fullName>
        <ecNumber evidence="2">2.7.7.8</ecNumber>
    </recommendedName>
    <alternativeName>
        <fullName evidence="8">Polynucleotide phosphorylase 1</fullName>
    </alternativeName>
</protein>
<dbReference type="InterPro" id="IPR020568">
    <property type="entry name" value="Ribosomal_Su5_D2-typ_SF"/>
</dbReference>
<dbReference type="NCBIfam" id="NF008805">
    <property type="entry name" value="PRK11824.1"/>
    <property type="match status" value="1"/>
</dbReference>
<evidence type="ECO:0000256" key="10">
    <source>
        <dbReference type="SAM" id="MobiDB-lite"/>
    </source>
</evidence>
<evidence type="ECO:0000256" key="6">
    <source>
        <dbReference type="ARBA" id="ARBA00022695"/>
    </source>
</evidence>
<evidence type="ECO:0000256" key="7">
    <source>
        <dbReference type="ARBA" id="ARBA00022884"/>
    </source>
</evidence>